<evidence type="ECO:0000313" key="5">
    <source>
        <dbReference type="EMBL" id="WTS18238.1"/>
    </source>
</evidence>
<evidence type="ECO:0008006" key="6">
    <source>
        <dbReference type="Google" id="ProtNLM"/>
    </source>
</evidence>
<evidence type="ECO:0000313" key="1">
    <source>
        <dbReference type="EMBL" id="WTS10836.1"/>
    </source>
</evidence>
<dbReference type="EMBL" id="CP108195">
    <property type="protein sequence ID" value="WTS11391.1"/>
    <property type="molecule type" value="Genomic_DNA"/>
</dbReference>
<dbReference type="EMBL" id="CP108195">
    <property type="protein sequence ID" value="WTS18238.1"/>
    <property type="molecule type" value="Genomic_DNA"/>
</dbReference>
<dbReference type="EMBL" id="CP108195">
    <property type="protein sequence ID" value="WTS10836.1"/>
    <property type="molecule type" value="Genomic_DNA"/>
</dbReference>
<evidence type="ECO:0000313" key="2">
    <source>
        <dbReference type="EMBL" id="WTS11318.1"/>
    </source>
</evidence>
<reference evidence="2" key="1">
    <citation type="submission" date="2022-10" db="EMBL/GenBank/DDBJ databases">
        <title>The complete genomes of actinobacterial strains from the NBC collection.</title>
        <authorList>
            <person name="Joergensen T.S."/>
            <person name="Alvarez Arevalo M."/>
            <person name="Sterndorff E.B."/>
            <person name="Faurdal D."/>
            <person name="Vuksanovic O."/>
            <person name="Mourched A.-S."/>
            <person name="Charusanti P."/>
            <person name="Shaw S."/>
            <person name="Blin K."/>
            <person name="Weber T."/>
        </authorList>
    </citation>
    <scope>NUCLEOTIDE SEQUENCE</scope>
    <source>
        <strain evidence="2">NBC_00119</strain>
    </source>
</reference>
<dbReference type="EMBL" id="CP108195">
    <property type="protein sequence ID" value="WTS14461.1"/>
    <property type="molecule type" value="Genomic_DNA"/>
</dbReference>
<name>A0AAU1U1S0_9ACTN</name>
<dbReference type="EMBL" id="CP108195">
    <property type="protein sequence ID" value="WTS11318.1"/>
    <property type="molecule type" value="Genomic_DNA"/>
</dbReference>
<accession>A0AAU1U1S0</accession>
<dbReference type="AlphaFoldDB" id="A0AAU1U1S0"/>
<protein>
    <recommendedName>
        <fullName evidence="6">Transcriptional regulator</fullName>
    </recommendedName>
</protein>
<evidence type="ECO:0000313" key="3">
    <source>
        <dbReference type="EMBL" id="WTS11391.1"/>
    </source>
</evidence>
<proteinExistence type="predicted"/>
<organism evidence="2">
    <name type="scientific">Streptomyces sp. NBC_00119</name>
    <dbReference type="NCBI Taxonomy" id="2975659"/>
    <lineage>
        <taxon>Bacteria</taxon>
        <taxon>Bacillati</taxon>
        <taxon>Actinomycetota</taxon>
        <taxon>Actinomycetes</taxon>
        <taxon>Kitasatosporales</taxon>
        <taxon>Streptomycetaceae</taxon>
        <taxon>Streptomyces</taxon>
    </lineage>
</organism>
<evidence type="ECO:0000313" key="4">
    <source>
        <dbReference type="EMBL" id="WTS14461.1"/>
    </source>
</evidence>
<sequence>MTGEEDVLKRAVAQLREAEAAVIVARRSLSAVIVAERRAGVSVAELAARTGKTPIDIRNVLSVAGL</sequence>
<gene>
    <name evidence="1" type="ORF">OHU69_06995</name>
    <name evidence="2" type="ORF">OHU69_09665</name>
    <name evidence="3" type="ORF">OHU69_10130</name>
    <name evidence="4" type="ORF">OHU69_27485</name>
    <name evidence="5" type="ORF">OHU69_49070</name>
</gene>